<keyword evidence="3" id="KW-1185">Reference proteome</keyword>
<protein>
    <submittedName>
        <fullName evidence="2">MaoC family dehydratase N-terminal domain-containing protein</fullName>
    </submittedName>
</protein>
<evidence type="ECO:0000313" key="2">
    <source>
        <dbReference type="EMBL" id="MFC4337334.1"/>
    </source>
</evidence>
<accession>A0ABV8U2L3</accession>
<dbReference type="RefSeq" id="WP_380762801.1">
    <property type="nucleotide sequence ID" value="NZ_JBHUNX010000001.1"/>
</dbReference>
<proteinExistence type="predicted"/>
<dbReference type="Pfam" id="PF13452">
    <property type="entry name" value="FAS1_DH_region"/>
    <property type="match status" value="1"/>
</dbReference>
<dbReference type="EMBL" id="JBHSDK010000028">
    <property type="protein sequence ID" value="MFC4337334.1"/>
    <property type="molecule type" value="Genomic_DNA"/>
</dbReference>
<dbReference type="InterPro" id="IPR039569">
    <property type="entry name" value="FAS1-like_DH_region"/>
</dbReference>
<evidence type="ECO:0000313" key="3">
    <source>
        <dbReference type="Proteomes" id="UP001595823"/>
    </source>
</evidence>
<evidence type="ECO:0000259" key="1">
    <source>
        <dbReference type="Pfam" id="PF13452"/>
    </source>
</evidence>
<organism evidence="2 3">
    <name type="scientific">Salininema proteolyticum</name>
    <dbReference type="NCBI Taxonomy" id="1607685"/>
    <lineage>
        <taxon>Bacteria</taxon>
        <taxon>Bacillati</taxon>
        <taxon>Actinomycetota</taxon>
        <taxon>Actinomycetes</taxon>
        <taxon>Glycomycetales</taxon>
        <taxon>Glycomycetaceae</taxon>
        <taxon>Salininema</taxon>
    </lineage>
</organism>
<gene>
    <name evidence="2" type="ORF">ACFPET_19225</name>
</gene>
<dbReference type="SUPFAM" id="SSF54637">
    <property type="entry name" value="Thioesterase/thiol ester dehydrase-isomerase"/>
    <property type="match status" value="1"/>
</dbReference>
<dbReference type="Proteomes" id="UP001595823">
    <property type="component" value="Unassembled WGS sequence"/>
</dbReference>
<sequence length="117" mass="12689">MEIAPEAVSAFTRSLGLADTSSVPPTFLVSLTLPDFGRFVRDPELGLDFAKVLHREQTFRFHRQPRVGDVVTCTPRIESIKTVAGNDLLTAVTRVATSEGEPIADVTMVLFVGGDES</sequence>
<dbReference type="Gene3D" id="3.10.129.10">
    <property type="entry name" value="Hotdog Thioesterase"/>
    <property type="match status" value="1"/>
</dbReference>
<feature type="domain" description="FAS1-like dehydratase" evidence="1">
    <location>
        <begin position="21"/>
        <end position="105"/>
    </location>
</feature>
<comment type="caution">
    <text evidence="2">The sequence shown here is derived from an EMBL/GenBank/DDBJ whole genome shotgun (WGS) entry which is preliminary data.</text>
</comment>
<dbReference type="InterPro" id="IPR029069">
    <property type="entry name" value="HotDog_dom_sf"/>
</dbReference>
<name>A0ABV8U2L3_9ACTN</name>
<reference evidence="3" key="1">
    <citation type="journal article" date="2019" name="Int. J. Syst. Evol. Microbiol.">
        <title>The Global Catalogue of Microorganisms (GCM) 10K type strain sequencing project: providing services to taxonomists for standard genome sequencing and annotation.</title>
        <authorList>
            <consortium name="The Broad Institute Genomics Platform"/>
            <consortium name="The Broad Institute Genome Sequencing Center for Infectious Disease"/>
            <person name="Wu L."/>
            <person name="Ma J."/>
        </authorList>
    </citation>
    <scope>NUCLEOTIDE SEQUENCE [LARGE SCALE GENOMIC DNA]</scope>
    <source>
        <strain evidence="3">IBRC-M 10908</strain>
    </source>
</reference>